<dbReference type="OrthoDB" id="3034796at2"/>
<evidence type="ECO:0000256" key="1">
    <source>
        <dbReference type="SAM" id="SignalP"/>
    </source>
</evidence>
<feature type="signal peptide" evidence="1">
    <location>
        <begin position="1"/>
        <end position="29"/>
    </location>
</feature>
<keyword evidence="3" id="KW-1185">Reference proteome</keyword>
<dbReference type="AlphaFoldDB" id="A0A1H3VSG7"/>
<dbReference type="STRING" id="37625.SAMN05660420_00260"/>
<name>A0A1H3VSG7_9BACT</name>
<dbReference type="InterPro" id="IPR019613">
    <property type="entry name" value="DUF4198"/>
</dbReference>
<dbReference type="Pfam" id="PF10670">
    <property type="entry name" value="DUF4198"/>
    <property type="match status" value="1"/>
</dbReference>
<sequence length="272" mass="30181">MRSKFKALINAKLLPFLLLLILLPLQAQAHNLWLNATDFSPTLTGRAGAHSKVYFGFGHKFPVADFLDKSKLREFQLIRPDQSTMDLEAGNGGFLATPLVLKKAGAYTVSASTNTGFYTMYNKNGRMHHKLGSMEGLEDIVLSLYFENYTKALINVGETADQDFSTPVGHSIEIVPLENPYLKRVGDLLKLQVLHDGKPVPFCQVSATYVGFSDQEDYAYSSKTNSKGVATIRLGHQGQWIVMAIVRQPAPERLQDKCLEMKYSASLSFGVN</sequence>
<accession>A0A1H3VSG7</accession>
<protein>
    <submittedName>
        <fullName evidence="2">Uncharacterized conserved protein, contains GH25 family domain</fullName>
    </submittedName>
</protein>
<dbReference type="RefSeq" id="WP_092344126.1">
    <property type="nucleotide sequence ID" value="NZ_FNQN01000001.1"/>
</dbReference>
<keyword evidence="1" id="KW-0732">Signal</keyword>
<evidence type="ECO:0000313" key="2">
    <source>
        <dbReference type="EMBL" id="SDZ77785.1"/>
    </source>
</evidence>
<dbReference type="Proteomes" id="UP000199409">
    <property type="component" value="Unassembled WGS sequence"/>
</dbReference>
<feature type="chain" id="PRO_5011450711" evidence="1">
    <location>
        <begin position="30"/>
        <end position="272"/>
    </location>
</feature>
<proteinExistence type="predicted"/>
<reference evidence="2 3" key="1">
    <citation type="submission" date="2016-10" db="EMBL/GenBank/DDBJ databases">
        <authorList>
            <person name="de Groot N.N."/>
        </authorList>
    </citation>
    <scope>NUCLEOTIDE SEQUENCE [LARGE SCALE GENOMIC DNA]</scope>
    <source>
        <strain evidence="2 3">DSM 7343</strain>
    </source>
</reference>
<evidence type="ECO:0000313" key="3">
    <source>
        <dbReference type="Proteomes" id="UP000199409"/>
    </source>
</evidence>
<gene>
    <name evidence="2" type="ORF">SAMN05660420_00260</name>
</gene>
<dbReference type="EMBL" id="FNQN01000001">
    <property type="protein sequence ID" value="SDZ77785.1"/>
    <property type="molecule type" value="Genomic_DNA"/>
</dbReference>
<organism evidence="2 3">
    <name type="scientific">Desulfuromusa kysingii</name>
    <dbReference type="NCBI Taxonomy" id="37625"/>
    <lineage>
        <taxon>Bacteria</taxon>
        <taxon>Pseudomonadati</taxon>
        <taxon>Thermodesulfobacteriota</taxon>
        <taxon>Desulfuromonadia</taxon>
        <taxon>Desulfuromonadales</taxon>
        <taxon>Geopsychrobacteraceae</taxon>
        <taxon>Desulfuromusa</taxon>
    </lineage>
</organism>